<keyword evidence="5" id="KW-1185">Reference proteome</keyword>
<dbReference type="Pfam" id="PF08511">
    <property type="entry name" value="COQ9"/>
    <property type="match status" value="1"/>
</dbReference>
<dbReference type="InterPro" id="IPR001647">
    <property type="entry name" value="HTH_TetR"/>
</dbReference>
<evidence type="ECO:0000259" key="3">
    <source>
        <dbReference type="PROSITE" id="PS50977"/>
    </source>
</evidence>
<keyword evidence="1 2" id="KW-0238">DNA-binding</keyword>
<dbReference type="PROSITE" id="PS50977">
    <property type="entry name" value="HTH_TETR_2"/>
    <property type="match status" value="1"/>
</dbReference>
<dbReference type="Gene3D" id="1.10.357.10">
    <property type="entry name" value="Tetracycline Repressor, domain 2"/>
    <property type="match status" value="1"/>
</dbReference>
<dbReference type="SUPFAM" id="SSF48498">
    <property type="entry name" value="Tetracyclin repressor-like, C-terminal domain"/>
    <property type="match status" value="1"/>
</dbReference>
<sequence length="218" mass="25595">MPNPTADTLLDTAMRLANERSWEKLYLHHIARELDVPLEAIHQHYRQKDDLVEAWYDRADQAMLKAARAPGFTELTLHERLHLLIMRWLDSLAEYKTVSRDMLLYKLEPAHLHLQLQGLLRISRTVQWLREAALRDSTHLQRIIEELGLTSLYLQTFLYWMGDSSAGQSKTRRFLQRRLKLLDRCEHTLERFKSRLPGFGHRKAPRPAAKAADVVPRT</sequence>
<dbReference type="InterPro" id="IPR036271">
    <property type="entry name" value="Tet_transcr_reg_TetR-rel_C_sf"/>
</dbReference>
<dbReference type="Proteomes" id="UP000294914">
    <property type="component" value="Unassembled WGS sequence"/>
</dbReference>
<comment type="caution">
    <text evidence="4">The sequence shown here is derived from an EMBL/GenBank/DDBJ whole genome shotgun (WGS) entry which is preliminary data.</text>
</comment>
<dbReference type="GO" id="GO:0003677">
    <property type="term" value="F:DNA binding"/>
    <property type="evidence" value="ECO:0007669"/>
    <property type="project" value="UniProtKB-UniRule"/>
</dbReference>
<protein>
    <submittedName>
        <fullName evidence="4">TetR family transcriptional regulator</fullName>
    </submittedName>
</protein>
<dbReference type="InterPro" id="IPR013718">
    <property type="entry name" value="COQ9_C"/>
</dbReference>
<proteinExistence type="predicted"/>
<organism evidence="4 5">
    <name type="scientific">Thiohalophilus thiocyanatoxydans</name>
    <dbReference type="NCBI Taxonomy" id="381308"/>
    <lineage>
        <taxon>Bacteria</taxon>
        <taxon>Pseudomonadati</taxon>
        <taxon>Pseudomonadota</taxon>
        <taxon>Gammaproteobacteria</taxon>
        <taxon>Thiohalomonadales</taxon>
        <taxon>Thiohalophilaceae</taxon>
        <taxon>Thiohalophilus</taxon>
    </lineage>
</organism>
<dbReference type="InterPro" id="IPR009057">
    <property type="entry name" value="Homeodomain-like_sf"/>
</dbReference>
<dbReference type="RefSeq" id="WP_134084095.1">
    <property type="nucleotide sequence ID" value="NZ_SOQX01000005.1"/>
</dbReference>
<reference evidence="4 5" key="1">
    <citation type="submission" date="2019-03" db="EMBL/GenBank/DDBJ databases">
        <title>Genomic Encyclopedia of Type Strains, Phase IV (KMG-IV): sequencing the most valuable type-strain genomes for metagenomic binning, comparative biology and taxonomic classification.</title>
        <authorList>
            <person name="Goeker M."/>
        </authorList>
    </citation>
    <scope>NUCLEOTIDE SEQUENCE [LARGE SCALE GENOMIC DNA]</scope>
    <source>
        <strain evidence="4 5">DSM 16326</strain>
    </source>
</reference>
<feature type="domain" description="HTH tetR-type" evidence="3">
    <location>
        <begin position="3"/>
        <end position="63"/>
    </location>
</feature>
<dbReference type="AlphaFoldDB" id="A0A4R8IIJ3"/>
<dbReference type="SUPFAM" id="SSF46689">
    <property type="entry name" value="Homeodomain-like"/>
    <property type="match status" value="1"/>
</dbReference>
<evidence type="ECO:0000313" key="4">
    <source>
        <dbReference type="EMBL" id="TDY00516.1"/>
    </source>
</evidence>
<evidence type="ECO:0000313" key="5">
    <source>
        <dbReference type="Proteomes" id="UP000294914"/>
    </source>
</evidence>
<evidence type="ECO:0000256" key="2">
    <source>
        <dbReference type="PROSITE-ProRule" id="PRU00335"/>
    </source>
</evidence>
<name>A0A4R8IIJ3_9GAMM</name>
<dbReference type="OrthoDB" id="7375611at2"/>
<gene>
    <name evidence="4" type="ORF">EDC23_2017</name>
</gene>
<evidence type="ECO:0000256" key="1">
    <source>
        <dbReference type="ARBA" id="ARBA00023125"/>
    </source>
</evidence>
<dbReference type="Pfam" id="PF00440">
    <property type="entry name" value="TetR_N"/>
    <property type="match status" value="1"/>
</dbReference>
<accession>A0A4R8IIJ3</accession>
<dbReference type="EMBL" id="SOQX01000005">
    <property type="protein sequence ID" value="TDY00516.1"/>
    <property type="molecule type" value="Genomic_DNA"/>
</dbReference>
<feature type="DNA-binding region" description="H-T-H motif" evidence="2">
    <location>
        <begin position="26"/>
        <end position="45"/>
    </location>
</feature>